<gene>
    <name evidence="2" type="ORF">FOB69_06610</name>
    <name evidence="1" type="ORF">J7T32_007840</name>
</gene>
<dbReference type="AlphaFoldDB" id="A0A6N0I3B4"/>
<dbReference type="SUPFAM" id="SSF46955">
    <property type="entry name" value="Putative DNA-binding domain"/>
    <property type="match status" value="1"/>
</dbReference>
<evidence type="ECO:0000313" key="2">
    <source>
        <dbReference type="EMBL" id="QKQ29013.1"/>
    </source>
</evidence>
<reference evidence="1 4" key="2">
    <citation type="submission" date="2022-06" db="EMBL/GenBank/DDBJ databases">
        <title>Staphylococcus hominis ShoR14 genome sequence.</title>
        <authorList>
            <person name="Yeo C.C."/>
            <person name="Chew C.H."/>
            <person name="Che Hamzah A.M."/>
            <person name="Al-Trad E.I."/>
        </authorList>
    </citation>
    <scope>NUCLEOTIDE SEQUENCE [LARGE SCALE GENOMIC DNA]</scope>
    <source>
        <strain evidence="1 4">ShoR14</strain>
    </source>
</reference>
<dbReference type="GeneID" id="58105898"/>
<keyword evidence="4" id="KW-1185">Reference proteome</keyword>
<dbReference type="Proteomes" id="UP000509636">
    <property type="component" value="Chromosome"/>
</dbReference>
<dbReference type="EMBL" id="CP054550">
    <property type="protein sequence ID" value="QKQ29013.1"/>
    <property type="molecule type" value="Genomic_DNA"/>
</dbReference>
<organism evidence="2 3">
    <name type="scientific">Staphylococcus hominis</name>
    <dbReference type="NCBI Taxonomy" id="1290"/>
    <lineage>
        <taxon>Bacteria</taxon>
        <taxon>Bacillati</taxon>
        <taxon>Bacillota</taxon>
        <taxon>Bacilli</taxon>
        <taxon>Bacillales</taxon>
        <taxon>Staphylococcaceae</taxon>
        <taxon>Staphylococcus</taxon>
    </lineage>
</organism>
<keyword evidence="2" id="KW-0238">DNA-binding</keyword>
<protein>
    <submittedName>
        <fullName evidence="2">DNA-binding protein</fullName>
    </submittedName>
</protein>
<dbReference type="RefSeq" id="WP_002455738.1">
    <property type="nucleotide sequence ID" value="NZ_CABMJU010000027.1"/>
</dbReference>
<name>A0A6N0I3B4_STAHO</name>
<sequence length="89" mass="10600">MAEQQPILSESASLELANGILKLAEQIAQRKIEQQQKRWATQTELRKLYRCTHSDITEWERLGLTKRKQGRSYYYDLKEVEEFLLSQKK</sequence>
<dbReference type="EMBL" id="JAGHKT020000010">
    <property type="protein sequence ID" value="MCM5672676.1"/>
    <property type="molecule type" value="Genomic_DNA"/>
</dbReference>
<accession>A0A6N0I3B4</accession>
<reference evidence="2 3" key="1">
    <citation type="submission" date="2019-09" db="EMBL/GenBank/DDBJ databases">
        <title>FDA dAtabase for Regulatory Grade micrObial Sequences (FDA-ARGOS): Supporting development and validation of Infectious Disease Dx tests.</title>
        <authorList>
            <person name="Sciortino C."/>
            <person name="Tallon L."/>
            <person name="Sadzewicz L."/>
            <person name="Vavikolanu K."/>
            <person name="Mehta A."/>
            <person name="Aluvathingal J."/>
            <person name="Nadendla S."/>
            <person name="Nandy P."/>
            <person name="Geyer C."/>
            <person name="Yan Y."/>
            <person name="Sichtig H."/>
        </authorList>
    </citation>
    <scope>NUCLEOTIDE SEQUENCE [LARGE SCALE GENOMIC DNA]</scope>
    <source>
        <strain evidence="2 3">FDAARGOS_661</strain>
    </source>
</reference>
<dbReference type="GO" id="GO:0003677">
    <property type="term" value="F:DNA binding"/>
    <property type="evidence" value="ECO:0007669"/>
    <property type="project" value="UniProtKB-KW"/>
</dbReference>
<dbReference type="InterPro" id="IPR009061">
    <property type="entry name" value="DNA-bd_dom_put_sf"/>
</dbReference>
<evidence type="ECO:0000313" key="3">
    <source>
        <dbReference type="Proteomes" id="UP000509636"/>
    </source>
</evidence>
<evidence type="ECO:0000313" key="1">
    <source>
        <dbReference type="EMBL" id="MCM5672676.1"/>
    </source>
</evidence>
<dbReference type="Proteomes" id="UP000665944">
    <property type="component" value="Unassembled WGS sequence"/>
</dbReference>
<proteinExistence type="predicted"/>
<evidence type="ECO:0000313" key="4">
    <source>
        <dbReference type="Proteomes" id="UP000665944"/>
    </source>
</evidence>